<dbReference type="InterPro" id="IPR010787">
    <property type="entry name" value="DUF1385"/>
</dbReference>
<name>W4QHC7_9BACI</name>
<keyword evidence="2" id="KW-0472">Membrane</keyword>
<dbReference type="NCBIfam" id="TIGR00106">
    <property type="entry name" value="MTH1187 family thiamine-binding protein"/>
    <property type="match status" value="1"/>
</dbReference>
<evidence type="ECO:0000256" key="1">
    <source>
        <dbReference type="ARBA" id="ARBA00010272"/>
    </source>
</evidence>
<dbReference type="InterPro" id="IPR002767">
    <property type="entry name" value="Thiamine_BP"/>
</dbReference>
<dbReference type="Gene3D" id="3.30.70.930">
    <property type="match status" value="1"/>
</dbReference>
<gene>
    <name evidence="4" type="ORF">JCM9152_2165</name>
</gene>
<comment type="similarity">
    <text evidence="1">Belongs to the UPF0045 family.</text>
</comment>
<dbReference type="PANTHER" id="PTHR33777">
    <property type="entry name" value="UPF0045 PROTEIN ECM15"/>
    <property type="match status" value="1"/>
</dbReference>
<dbReference type="InterPro" id="IPR051614">
    <property type="entry name" value="UPF0045_domain"/>
</dbReference>
<feature type="domain" description="Thiamine-binding protein" evidence="3">
    <location>
        <begin position="254"/>
        <end position="349"/>
    </location>
</feature>
<keyword evidence="2" id="KW-0812">Transmembrane</keyword>
<dbReference type="InterPro" id="IPR029756">
    <property type="entry name" value="MTH1187/YkoF-like"/>
</dbReference>
<dbReference type="Pfam" id="PF07136">
    <property type="entry name" value="DUF1385"/>
    <property type="match status" value="1"/>
</dbReference>
<feature type="transmembrane region" description="Helical" evidence="2">
    <location>
        <begin position="82"/>
        <end position="98"/>
    </location>
</feature>
<comment type="caution">
    <text evidence="4">The sequence shown here is derived from an EMBL/GenBank/DDBJ whole genome shotgun (WGS) entry which is preliminary data.</text>
</comment>
<evidence type="ECO:0000259" key="3">
    <source>
        <dbReference type="Pfam" id="PF01910"/>
    </source>
</evidence>
<keyword evidence="5" id="KW-1185">Reference proteome</keyword>
<feature type="transmembrane region" description="Helical" evidence="2">
    <location>
        <begin position="142"/>
        <end position="160"/>
    </location>
</feature>
<keyword evidence="2" id="KW-1133">Transmembrane helix</keyword>
<dbReference type="STRING" id="1236971.JCM9152_2165"/>
<dbReference type="PANTHER" id="PTHR33777:SF1">
    <property type="entry name" value="UPF0045 PROTEIN ECM15"/>
    <property type="match status" value="1"/>
</dbReference>
<dbReference type="GO" id="GO:0005829">
    <property type="term" value="C:cytosol"/>
    <property type="evidence" value="ECO:0007669"/>
    <property type="project" value="TreeGrafter"/>
</dbReference>
<evidence type="ECO:0000313" key="5">
    <source>
        <dbReference type="Proteomes" id="UP000018895"/>
    </source>
</evidence>
<proteinExistence type="inferred from homology"/>
<evidence type="ECO:0000256" key="2">
    <source>
        <dbReference type="SAM" id="Phobius"/>
    </source>
</evidence>
<dbReference type="EMBL" id="BAUU01000013">
    <property type="protein sequence ID" value="GAE30749.1"/>
    <property type="molecule type" value="Genomic_DNA"/>
</dbReference>
<protein>
    <recommendedName>
        <fullName evidence="3">Thiamine-binding protein domain-containing protein</fullName>
    </recommendedName>
</protein>
<dbReference type="Proteomes" id="UP000018895">
    <property type="component" value="Unassembled WGS sequence"/>
</dbReference>
<accession>W4QHC7</accession>
<reference evidence="4" key="1">
    <citation type="journal article" date="2014" name="Genome Announc.">
        <title>Draft Genome Sequences of Three Alkaliphilic Bacillus Strains, Bacillus wakoensis JCM 9140T, Bacillus akibai JCM 9157T, and Bacillus hemicellulosilyticus JCM 9152T.</title>
        <authorList>
            <person name="Yuki M."/>
            <person name="Oshima K."/>
            <person name="Suda W."/>
            <person name="Oshida Y."/>
            <person name="Kitamura K."/>
            <person name="Iida T."/>
            <person name="Hattori M."/>
            <person name="Ohkuma M."/>
        </authorList>
    </citation>
    <scope>NUCLEOTIDE SEQUENCE [LARGE SCALE GENOMIC DNA]</scope>
    <source>
        <strain evidence="4">JCM 9152</strain>
    </source>
</reference>
<dbReference type="SUPFAM" id="SSF89957">
    <property type="entry name" value="MTH1187/YkoF-like"/>
    <property type="match status" value="1"/>
</dbReference>
<sequence length="356" mass="40850">MRIRGMSFQNGIFYIGKNHVSCAYHEKGRLRSWVKPINGQTLMKMIAQVIVSMPLWFKGLIMLVVALIIVPKVIPNVQWNGLPYYALFYCLFGTHFIFPTQLKKYHGAEHKVFSHKGLISRGRLKLIEKAAITNRNCSTNSVVVYFLSVIIMTVCFWLVFNEWNQSLMFASYTSVIVVPVVIRLMRIKAFLLVRKPILAISYWLQKYVTTTDPERIHLVASIQSYRKLAVKEFPDKLKVKRNPVQSEVRRMAIVDVTVIPIGTETASVSQYVADIHTILQSYKQEGKINFQLTPMNTIIEGELSILFEVIQAIHEAPFNQGINRVATNIRIDDRRDKIATMSSKLASVQTKLKEKE</sequence>
<dbReference type="AlphaFoldDB" id="W4QHC7"/>
<dbReference type="Pfam" id="PF01910">
    <property type="entry name" value="Thiamine_BP"/>
    <property type="match status" value="1"/>
</dbReference>
<feature type="transmembrane region" description="Helical" evidence="2">
    <location>
        <begin position="45"/>
        <end position="70"/>
    </location>
</feature>
<organism evidence="4 5">
    <name type="scientific">Halalkalibacter hemicellulosilyticusJCM 9152</name>
    <dbReference type="NCBI Taxonomy" id="1236971"/>
    <lineage>
        <taxon>Bacteria</taxon>
        <taxon>Bacillati</taxon>
        <taxon>Bacillota</taxon>
        <taxon>Bacilli</taxon>
        <taxon>Bacillales</taxon>
        <taxon>Bacillaceae</taxon>
        <taxon>Halalkalibacter</taxon>
    </lineage>
</organism>
<evidence type="ECO:0000313" key="4">
    <source>
        <dbReference type="EMBL" id="GAE30749.1"/>
    </source>
</evidence>
<feature type="transmembrane region" description="Helical" evidence="2">
    <location>
        <begin position="166"/>
        <end position="185"/>
    </location>
</feature>